<evidence type="ECO:0000313" key="2">
    <source>
        <dbReference type="EMBL" id="KAF8481551.1"/>
    </source>
</evidence>
<sequence>MAPSPQKASWRRVDANLSPSDVGGVSSVSGQQSSPLAGQGVSSSLDDFPLPSTTFQAISSPSIAISPSSSVTATTSPAAISTPPLSHADIEMSSQPLSDALSPTNTQSIFSSFRISTFTVPTSGPSFVVSSPLTSSGSPYISAFSEPTFTLDPSLFITSGSRSLPAATTEFFAATGALDVIAPLPLDVQSKPQTPAPTDNIPSSSLFGASVVADTTSPLQLTNVLADEPLEPALTSLSSNSVPSSSSRPSVSLGGDVPVTTRAEFTDVPSPAISTPTERQPQTITAASIGGPVDTSIPNGENPAVASPFIAGTKIPSSAVGTALTVPATDAPLGYGGVPTVSAPLTSALPSLGETGTTTITGPTTTIIATTGITSVPSSVISGCVEPFLYLSTNLTTVCSASAKSTSSNLITRFSTIKIMTINSKHRRSRLPLRLFFSLAQ</sequence>
<dbReference type="EMBL" id="WHVB01000006">
    <property type="protein sequence ID" value="KAF8481551.1"/>
    <property type="molecule type" value="Genomic_DNA"/>
</dbReference>
<dbReference type="Proteomes" id="UP000759537">
    <property type="component" value="Unassembled WGS sequence"/>
</dbReference>
<dbReference type="OrthoDB" id="10590484at2759"/>
<feature type="region of interest" description="Disordered" evidence="1">
    <location>
        <begin position="73"/>
        <end position="101"/>
    </location>
</feature>
<feature type="compositionally biased region" description="Low complexity" evidence="1">
    <location>
        <begin position="73"/>
        <end position="84"/>
    </location>
</feature>
<evidence type="ECO:0000313" key="3">
    <source>
        <dbReference type="Proteomes" id="UP000759537"/>
    </source>
</evidence>
<accession>A0A9P5MXT8</accession>
<feature type="region of interest" description="Disordered" evidence="1">
    <location>
        <begin position="234"/>
        <end position="257"/>
    </location>
</feature>
<reference evidence="2" key="2">
    <citation type="journal article" date="2020" name="Nat. Commun.">
        <title>Large-scale genome sequencing of mycorrhizal fungi provides insights into the early evolution of symbiotic traits.</title>
        <authorList>
            <person name="Miyauchi S."/>
            <person name="Kiss E."/>
            <person name="Kuo A."/>
            <person name="Drula E."/>
            <person name="Kohler A."/>
            <person name="Sanchez-Garcia M."/>
            <person name="Morin E."/>
            <person name="Andreopoulos B."/>
            <person name="Barry K.W."/>
            <person name="Bonito G."/>
            <person name="Buee M."/>
            <person name="Carver A."/>
            <person name="Chen C."/>
            <person name="Cichocki N."/>
            <person name="Clum A."/>
            <person name="Culley D."/>
            <person name="Crous P.W."/>
            <person name="Fauchery L."/>
            <person name="Girlanda M."/>
            <person name="Hayes R.D."/>
            <person name="Keri Z."/>
            <person name="LaButti K."/>
            <person name="Lipzen A."/>
            <person name="Lombard V."/>
            <person name="Magnuson J."/>
            <person name="Maillard F."/>
            <person name="Murat C."/>
            <person name="Nolan M."/>
            <person name="Ohm R.A."/>
            <person name="Pangilinan J."/>
            <person name="Pereira M.F."/>
            <person name="Perotto S."/>
            <person name="Peter M."/>
            <person name="Pfister S."/>
            <person name="Riley R."/>
            <person name="Sitrit Y."/>
            <person name="Stielow J.B."/>
            <person name="Szollosi G."/>
            <person name="Zifcakova L."/>
            <person name="Stursova M."/>
            <person name="Spatafora J.W."/>
            <person name="Tedersoo L."/>
            <person name="Vaario L.M."/>
            <person name="Yamada A."/>
            <person name="Yan M."/>
            <person name="Wang P."/>
            <person name="Xu J."/>
            <person name="Bruns T."/>
            <person name="Baldrian P."/>
            <person name="Vilgalys R."/>
            <person name="Dunand C."/>
            <person name="Henrissat B."/>
            <person name="Grigoriev I.V."/>
            <person name="Hibbett D."/>
            <person name="Nagy L.G."/>
            <person name="Martin F.M."/>
        </authorList>
    </citation>
    <scope>NUCLEOTIDE SEQUENCE</scope>
    <source>
        <strain evidence="2">Prilba</strain>
    </source>
</reference>
<gene>
    <name evidence="2" type="ORF">DFH94DRAFT_399244</name>
</gene>
<feature type="compositionally biased region" description="Low complexity" evidence="1">
    <location>
        <begin position="236"/>
        <end position="253"/>
    </location>
</feature>
<proteinExistence type="predicted"/>
<protein>
    <submittedName>
        <fullName evidence="2">Uncharacterized protein</fullName>
    </submittedName>
</protein>
<dbReference type="AlphaFoldDB" id="A0A9P5MXT8"/>
<name>A0A9P5MXT8_9AGAM</name>
<keyword evidence="3" id="KW-1185">Reference proteome</keyword>
<organism evidence="2 3">
    <name type="scientific">Russula ochroleuca</name>
    <dbReference type="NCBI Taxonomy" id="152965"/>
    <lineage>
        <taxon>Eukaryota</taxon>
        <taxon>Fungi</taxon>
        <taxon>Dikarya</taxon>
        <taxon>Basidiomycota</taxon>
        <taxon>Agaricomycotina</taxon>
        <taxon>Agaricomycetes</taxon>
        <taxon>Russulales</taxon>
        <taxon>Russulaceae</taxon>
        <taxon>Russula</taxon>
    </lineage>
</organism>
<reference evidence="2" key="1">
    <citation type="submission" date="2019-10" db="EMBL/GenBank/DDBJ databases">
        <authorList>
            <consortium name="DOE Joint Genome Institute"/>
            <person name="Kuo A."/>
            <person name="Miyauchi S."/>
            <person name="Kiss E."/>
            <person name="Drula E."/>
            <person name="Kohler A."/>
            <person name="Sanchez-Garcia M."/>
            <person name="Andreopoulos B."/>
            <person name="Barry K.W."/>
            <person name="Bonito G."/>
            <person name="Buee M."/>
            <person name="Carver A."/>
            <person name="Chen C."/>
            <person name="Cichocki N."/>
            <person name="Clum A."/>
            <person name="Culley D."/>
            <person name="Crous P.W."/>
            <person name="Fauchery L."/>
            <person name="Girlanda M."/>
            <person name="Hayes R."/>
            <person name="Keri Z."/>
            <person name="LaButti K."/>
            <person name="Lipzen A."/>
            <person name="Lombard V."/>
            <person name="Magnuson J."/>
            <person name="Maillard F."/>
            <person name="Morin E."/>
            <person name="Murat C."/>
            <person name="Nolan M."/>
            <person name="Ohm R."/>
            <person name="Pangilinan J."/>
            <person name="Pereira M."/>
            <person name="Perotto S."/>
            <person name="Peter M."/>
            <person name="Riley R."/>
            <person name="Sitrit Y."/>
            <person name="Stielow B."/>
            <person name="Szollosi G."/>
            <person name="Zifcakova L."/>
            <person name="Stursova M."/>
            <person name="Spatafora J.W."/>
            <person name="Tedersoo L."/>
            <person name="Vaario L.-M."/>
            <person name="Yamada A."/>
            <person name="Yan M."/>
            <person name="Wang P."/>
            <person name="Xu J."/>
            <person name="Bruns T."/>
            <person name="Baldrian P."/>
            <person name="Vilgalys R."/>
            <person name="Henrissat B."/>
            <person name="Grigoriev I.V."/>
            <person name="Hibbett D."/>
            <person name="Nagy L.G."/>
            <person name="Martin F.M."/>
        </authorList>
    </citation>
    <scope>NUCLEOTIDE SEQUENCE</scope>
    <source>
        <strain evidence="2">Prilba</strain>
    </source>
</reference>
<feature type="compositionally biased region" description="Polar residues" evidence="1">
    <location>
        <begin position="92"/>
        <end position="101"/>
    </location>
</feature>
<evidence type="ECO:0000256" key="1">
    <source>
        <dbReference type="SAM" id="MobiDB-lite"/>
    </source>
</evidence>
<feature type="compositionally biased region" description="Low complexity" evidence="1">
    <location>
        <begin position="18"/>
        <end position="35"/>
    </location>
</feature>
<feature type="region of interest" description="Disordered" evidence="1">
    <location>
        <begin position="1"/>
        <end position="45"/>
    </location>
</feature>
<comment type="caution">
    <text evidence="2">The sequence shown here is derived from an EMBL/GenBank/DDBJ whole genome shotgun (WGS) entry which is preliminary data.</text>
</comment>